<dbReference type="Gene3D" id="3.40.50.300">
    <property type="entry name" value="P-loop containing nucleotide triphosphate hydrolases"/>
    <property type="match status" value="1"/>
</dbReference>
<dbReference type="GO" id="GO:0000731">
    <property type="term" value="P:DNA synthesis involved in DNA repair"/>
    <property type="evidence" value="ECO:0007669"/>
    <property type="project" value="TreeGrafter"/>
</dbReference>
<protein>
    <recommendedName>
        <fullName evidence="3">Replication-associated recombination protein A</fullName>
    </recommendedName>
</protein>
<evidence type="ECO:0000256" key="5">
    <source>
        <dbReference type="ARBA" id="ARBA00022741"/>
    </source>
</evidence>
<dbReference type="InterPro" id="IPR003959">
    <property type="entry name" value="ATPase_AAA_core"/>
</dbReference>
<comment type="function">
    <text evidence="1">DNA-dependent ATPase that plays important roles in cellular responses to stalled DNA replication processes.</text>
</comment>
<dbReference type="SUPFAM" id="SSF48019">
    <property type="entry name" value="post-AAA+ oligomerization domain-like"/>
    <property type="match status" value="1"/>
</dbReference>
<dbReference type="SUPFAM" id="SSF52540">
    <property type="entry name" value="P-loop containing nucleoside triphosphate hydrolases"/>
    <property type="match status" value="1"/>
</dbReference>
<dbReference type="Gene3D" id="1.20.272.10">
    <property type="match status" value="1"/>
</dbReference>
<accession>A0A6J4UX01</accession>
<gene>
    <name evidence="8" type="ORF">AVDCRST_MAG73-3688</name>
</gene>
<evidence type="ECO:0000256" key="6">
    <source>
        <dbReference type="ARBA" id="ARBA00022840"/>
    </source>
</evidence>
<keyword evidence="4" id="KW-0235">DNA replication</keyword>
<dbReference type="FunFam" id="1.20.272.10:FF:000001">
    <property type="entry name" value="Putative AAA family ATPase"/>
    <property type="match status" value="1"/>
</dbReference>
<dbReference type="InterPro" id="IPR008921">
    <property type="entry name" value="DNA_pol3_clamp-load_cplx_C"/>
</dbReference>
<dbReference type="SMART" id="SM00382">
    <property type="entry name" value="AAA"/>
    <property type="match status" value="1"/>
</dbReference>
<keyword evidence="6" id="KW-0067">ATP-binding</keyword>
<dbReference type="AlphaFoldDB" id="A0A6J4UX01"/>
<dbReference type="GO" id="GO:0005524">
    <property type="term" value="F:ATP binding"/>
    <property type="evidence" value="ECO:0007669"/>
    <property type="project" value="UniProtKB-KW"/>
</dbReference>
<feature type="domain" description="AAA+ ATPase" evidence="7">
    <location>
        <begin position="52"/>
        <end position="169"/>
    </location>
</feature>
<evidence type="ECO:0000259" key="7">
    <source>
        <dbReference type="SMART" id="SM00382"/>
    </source>
</evidence>
<evidence type="ECO:0000313" key="8">
    <source>
        <dbReference type="EMBL" id="CAA9560906.1"/>
    </source>
</evidence>
<dbReference type="InterPro" id="IPR051314">
    <property type="entry name" value="AAA_ATPase_RarA/MGS1/WRNIP1"/>
</dbReference>
<dbReference type="CDD" id="cd00009">
    <property type="entry name" value="AAA"/>
    <property type="match status" value="1"/>
</dbReference>
<proteinExistence type="inferred from homology"/>
<dbReference type="GO" id="GO:0016887">
    <property type="term" value="F:ATP hydrolysis activity"/>
    <property type="evidence" value="ECO:0007669"/>
    <property type="project" value="InterPro"/>
</dbReference>
<name>A0A6J4UX01_9BACT</name>
<dbReference type="Pfam" id="PF00004">
    <property type="entry name" value="AAA"/>
    <property type="match status" value="1"/>
</dbReference>
<dbReference type="FunFam" id="3.40.50.300:FF:000137">
    <property type="entry name" value="Replication-associated recombination protein A"/>
    <property type="match status" value="1"/>
</dbReference>
<evidence type="ECO:0000256" key="4">
    <source>
        <dbReference type="ARBA" id="ARBA00022705"/>
    </source>
</evidence>
<dbReference type="GO" id="GO:0006261">
    <property type="term" value="P:DNA-templated DNA replication"/>
    <property type="evidence" value="ECO:0007669"/>
    <property type="project" value="TreeGrafter"/>
</dbReference>
<dbReference type="Pfam" id="PF12002">
    <property type="entry name" value="MgsA_C"/>
    <property type="match status" value="1"/>
</dbReference>
<dbReference type="Pfam" id="PF16193">
    <property type="entry name" value="AAA_assoc_2"/>
    <property type="match status" value="1"/>
</dbReference>
<dbReference type="InterPro" id="IPR003593">
    <property type="entry name" value="AAA+_ATPase"/>
</dbReference>
<dbReference type="PANTHER" id="PTHR13779">
    <property type="entry name" value="WERNER HELICASE-INTERACTING PROTEIN 1 FAMILY MEMBER"/>
    <property type="match status" value="1"/>
</dbReference>
<dbReference type="GO" id="GO:0017116">
    <property type="term" value="F:single-stranded DNA helicase activity"/>
    <property type="evidence" value="ECO:0007669"/>
    <property type="project" value="TreeGrafter"/>
</dbReference>
<dbReference type="CDD" id="cd18139">
    <property type="entry name" value="HLD_clamp_RarA"/>
    <property type="match status" value="1"/>
</dbReference>
<organism evidence="8">
    <name type="scientific">uncultured Thermomicrobiales bacterium</name>
    <dbReference type="NCBI Taxonomy" id="1645740"/>
    <lineage>
        <taxon>Bacteria</taxon>
        <taxon>Pseudomonadati</taxon>
        <taxon>Thermomicrobiota</taxon>
        <taxon>Thermomicrobia</taxon>
        <taxon>Thermomicrobiales</taxon>
        <taxon>environmental samples</taxon>
    </lineage>
</organism>
<dbReference type="InterPro" id="IPR032423">
    <property type="entry name" value="AAA_assoc_2"/>
</dbReference>
<dbReference type="EMBL" id="CADCWE010000243">
    <property type="protein sequence ID" value="CAA9560906.1"/>
    <property type="molecule type" value="Genomic_DNA"/>
</dbReference>
<dbReference type="InterPro" id="IPR021886">
    <property type="entry name" value="MgsA_C"/>
</dbReference>
<dbReference type="Gene3D" id="1.10.8.60">
    <property type="match status" value="1"/>
</dbReference>
<reference evidence="8" key="1">
    <citation type="submission" date="2020-02" db="EMBL/GenBank/DDBJ databases">
        <authorList>
            <person name="Meier V. D."/>
        </authorList>
    </citation>
    <scope>NUCLEOTIDE SEQUENCE</scope>
    <source>
        <strain evidence="8">AVDCRST_MAG73</strain>
    </source>
</reference>
<comment type="similarity">
    <text evidence="2">Belongs to the AAA ATPase family. RarA/MGS1/WRNIP1 subfamily.</text>
</comment>
<keyword evidence="5" id="KW-0547">Nucleotide-binding</keyword>
<dbReference type="FunFam" id="1.10.8.60:FF:000029">
    <property type="entry name" value="Replication-associated recombination protein A"/>
    <property type="match status" value="1"/>
</dbReference>
<evidence type="ECO:0000256" key="3">
    <source>
        <dbReference type="ARBA" id="ARBA00020776"/>
    </source>
</evidence>
<sequence>MMDLFEANRQDLLASRAPLATRMRPESLDQLIGQDHLVGPGTLLRRAIEADKLSSLILWGPPGTGKTTLARIVATTTKAHFAAVSAVTSGVADLRAAIKAASDRLAMHGQRTVLFIDEIHRFNKAQQDAILPHVEDGTVVLIGATTENPSFEVNSPLLSRARVITLRPLGDDDIRAIVLRALSDDERGLGRQGIAIGNEALDALVNLANGDARFALNTLEFAATGVGYGDRPEIDADLVREAAQRRAATYDKTGGDHFDAISALHKTLRGSDPDAALYWLARMLERGDDPLYVVRRLVRFATEDIGLADPRALTLAMSAQQAVHFLGLPEGALALAELTVYLALAPKSNAIHRGYGAARTDVIETRNDPVPLHLRNAPTSLMAAEGYGAGYRYAHDYDGGIVAQQNLPENLAGRRYYEPTDRGFEADLGRRLTEIRAVYERATGAIEEPRS</sequence>
<evidence type="ECO:0000256" key="2">
    <source>
        <dbReference type="ARBA" id="ARBA00008959"/>
    </source>
</evidence>
<dbReference type="GO" id="GO:0008047">
    <property type="term" value="F:enzyme activator activity"/>
    <property type="evidence" value="ECO:0007669"/>
    <property type="project" value="TreeGrafter"/>
</dbReference>
<evidence type="ECO:0000256" key="1">
    <source>
        <dbReference type="ARBA" id="ARBA00002393"/>
    </source>
</evidence>
<dbReference type="Gene3D" id="1.10.3710.10">
    <property type="entry name" value="DNA polymerase III clamp loader subunits, C-terminal domain"/>
    <property type="match status" value="1"/>
</dbReference>
<dbReference type="PANTHER" id="PTHR13779:SF7">
    <property type="entry name" value="ATPASE WRNIP1"/>
    <property type="match status" value="1"/>
</dbReference>
<dbReference type="InterPro" id="IPR027417">
    <property type="entry name" value="P-loop_NTPase"/>
</dbReference>
<dbReference type="GO" id="GO:0003677">
    <property type="term" value="F:DNA binding"/>
    <property type="evidence" value="ECO:0007669"/>
    <property type="project" value="InterPro"/>
</dbReference>